<evidence type="ECO:0000313" key="2">
    <source>
        <dbReference type="Proteomes" id="UP000683925"/>
    </source>
</evidence>
<proteinExistence type="predicted"/>
<evidence type="ECO:0000313" key="1">
    <source>
        <dbReference type="EMBL" id="CAD8172876.1"/>
    </source>
</evidence>
<reference evidence="1" key="1">
    <citation type="submission" date="2021-01" db="EMBL/GenBank/DDBJ databases">
        <authorList>
            <consortium name="Genoscope - CEA"/>
            <person name="William W."/>
        </authorList>
    </citation>
    <scope>NUCLEOTIDE SEQUENCE</scope>
</reference>
<dbReference type="EMBL" id="CAJJDP010000060">
    <property type="protein sequence ID" value="CAD8172876.1"/>
    <property type="molecule type" value="Genomic_DNA"/>
</dbReference>
<dbReference type="OMA" id="QIRFKRS"/>
<comment type="caution">
    <text evidence="1">The sequence shown here is derived from an EMBL/GenBank/DDBJ whole genome shotgun (WGS) entry which is preliminary data.</text>
</comment>
<accession>A0A8S1VD78</accession>
<dbReference type="AlphaFoldDB" id="A0A8S1VD78"/>
<keyword evidence="2" id="KW-1185">Reference proteome</keyword>
<protein>
    <submittedName>
        <fullName evidence="1">Uncharacterized protein</fullName>
    </submittedName>
</protein>
<organism evidence="1 2">
    <name type="scientific">Paramecium octaurelia</name>
    <dbReference type="NCBI Taxonomy" id="43137"/>
    <lineage>
        <taxon>Eukaryota</taxon>
        <taxon>Sar</taxon>
        <taxon>Alveolata</taxon>
        <taxon>Ciliophora</taxon>
        <taxon>Intramacronucleata</taxon>
        <taxon>Oligohymenophorea</taxon>
        <taxon>Peniculida</taxon>
        <taxon>Parameciidae</taxon>
        <taxon>Paramecium</taxon>
    </lineage>
</organism>
<dbReference type="Proteomes" id="UP000683925">
    <property type="component" value="Unassembled WGS sequence"/>
</dbReference>
<sequence>MRKNIRLSTDLDRKRIASNISIKSINSTTINTINTTTDGALPRLESNYFIKSRVKRSPHQIRFKRSPMKMSQPNNMLESQSIKQSSKILLNSVVFELDKLAIAAKHNSIKSQDILNLSIDLMNMLGSDYDRLEIYLIVLQNKCKSQCVSLGLLFTFLIAIIQETYGHNRGSLQQYKYMNDMANKHQLFQCKMMVYYRIGLLLNRLRQFEKLLVIGKKLLKLSWYYSEQEYELKAYYLISKGYNGIQDMEMSVIFMNRYLDGILQQNDHIKNIGVQQITLYHRRTQESRHKSPSSDDFNLEMFRQKIERNYIKMKMIGGKLAFKLQSSECDICAQYGKNCERIQTEDEHPYKKNMILHTDSRNRDLIGENTAHSKIINIKIHFIYMKQSNQLNDSMYQAYFLGHMNALKAIKGRKNQKMQESKVLVKLSQSVKLYKQRVNHFEQLQYKQQLAISNHKIQQTIEKIHQSPSIDKTNVSLPRLKKRNQEGDDIKKENARLKLKLENLKGSISNRQLKYEKPKRYEDVLQEYFKQKLQQQ</sequence>
<gene>
    <name evidence="1" type="ORF">POCTA_138.1.T0610028</name>
</gene>
<name>A0A8S1VD78_PAROT</name>